<dbReference type="Pfam" id="PF13476">
    <property type="entry name" value="AAA_23"/>
    <property type="match status" value="1"/>
</dbReference>
<dbReference type="SUPFAM" id="SSF89550">
    <property type="entry name" value="PHP domain-like"/>
    <property type="match status" value="1"/>
</dbReference>
<keyword evidence="4" id="KW-1185">Reference proteome</keyword>
<dbReference type="EMBL" id="JADBGG010000021">
    <property type="protein sequence ID" value="MBE1426122.1"/>
    <property type="molecule type" value="Genomic_DNA"/>
</dbReference>
<feature type="domain" description="Rad50/SbcC-type AAA" evidence="2">
    <location>
        <begin position="271"/>
        <end position="455"/>
    </location>
</feature>
<sequence length="885" mass="98727">MTEFHTKAQFWKCALQVNPVDYISYRGADHGMSQEQYNQKLVEVALENNIKVIGLADHGNVDGVDAIRTVMNQQGILVFPGFEIASTEKAHFVCLFPESTTIDQLNRYLGALGLTNPANGVWPSNLSGNDLLQKVEELGGVIYASHCTDDSGVLRQRLVHVWQNPLLKAAQIPGTLDDLKNGEGNAYRRILLNSDPAYRRDLPVGIINAKDVAEPDDLANPKASCLIKMTKPCFASFKLAFQDPQSRVRLNSDVSEKYYSRIERLKITGGYLDGVEIEFSEHLNAVIGGRGTGKSTLLECIRYALGLRPIGKNAQKQHDEIIKENLGNSRARVELVIRSSKMNGKRFIVARRYGESTNVSDEIGSPSTFTPADLLPEIEIYGQNEIYEIAQDKSSQRQLLSRFLESGQQDSEASIHQALQKLAENRQKLIEAQGRVAAIEDEVARLPKLEEQVGQFKSLGLEDKLKVVPLLETEKRLLKRVQAEEGPNLNEAFQTVRDSLPDTTFLSESSLEKLPHAERLRQMKTALDSLRVEAEILLNLWQSKYTTAKEGIDKLAQELTADILREEAVLEETFKGLPSSEGKTGKQIGLEFQALMKEIERIRPKKILIENHKKLTSELQKQRKSILDELSATRANRSAQFARALKRLNKRLAGKLRLEVKAESDKRPIIDFLLGCRMDGVGEARLSWVKDADDFSPVKLAEMIRGGADALRNAKWGLTPTVADALVRLAPDQVLQLEELELPDLINIELNTAHEGQENFRPLDKLSTGQQCTAILHLLLLQNLDPLMMDQPEDNLDNAFIADRIVAELRSAKIARQFIFATHNANIPVFGDAEWIGVFEAADGQAQMPVEAQGAIDVPEVRDKAAVILEGGRAAFNQRKAKYGF</sequence>
<proteinExistence type="predicted"/>
<feature type="coiled-coil region" evidence="1">
    <location>
        <begin position="415"/>
        <end position="442"/>
    </location>
</feature>
<dbReference type="Gene3D" id="3.40.50.300">
    <property type="entry name" value="P-loop containing nucleotide triphosphate hydrolases"/>
    <property type="match status" value="2"/>
</dbReference>
<reference evidence="3 4" key="1">
    <citation type="submission" date="2020-10" db="EMBL/GenBank/DDBJ databases">
        <title>Genomic Encyclopedia of Type Strains, Phase IV (KMG-IV): sequencing the most valuable type-strain genomes for metagenomic binning, comparative biology and taxonomic classification.</title>
        <authorList>
            <person name="Goeker M."/>
        </authorList>
    </citation>
    <scope>NUCLEOTIDE SEQUENCE [LARGE SCALE GENOMIC DNA]</scope>
    <source>
        <strain evidence="3 4">DSM 4194</strain>
    </source>
</reference>
<evidence type="ECO:0000256" key="1">
    <source>
        <dbReference type="SAM" id="Coils"/>
    </source>
</evidence>
<evidence type="ECO:0000313" key="4">
    <source>
        <dbReference type="Proteomes" id="UP000639010"/>
    </source>
</evidence>
<gene>
    <name evidence="3" type="ORF">H4684_002783</name>
</gene>
<dbReference type="PANTHER" id="PTHR32182">
    <property type="entry name" value="DNA REPLICATION AND REPAIR PROTEIN RECF"/>
    <property type="match status" value="1"/>
</dbReference>
<dbReference type="InterPro" id="IPR027417">
    <property type="entry name" value="P-loop_NTPase"/>
</dbReference>
<dbReference type="InterPro" id="IPR038729">
    <property type="entry name" value="Rad50/SbcC_AAA"/>
</dbReference>
<protein>
    <submittedName>
        <fullName evidence="3">DNA repair ATPase RecN</fullName>
    </submittedName>
</protein>
<dbReference type="Gene3D" id="3.20.20.140">
    <property type="entry name" value="Metal-dependent hydrolases"/>
    <property type="match status" value="1"/>
</dbReference>
<dbReference type="RefSeq" id="WP_192624165.1">
    <property type="nucleotide sequence ID" value="NZ_JADBGG010000021.1"/>
</dbReference>
<organism evidence="3 4">
    <name type="scientific">Desulfomicrobium macestii</name>
    <dbReference type="NCBI Taxonomy" id="90731"/>
    <lineage>
        <taxon>Bacteria</taxon>
        <taxon>Pseudomonadati</taxon>
        <taxon>Thermodesulfobacteriota</taxon>
        <taxon>Desulfovibrionia</taxon>
        <taxon>Desulfovibrionales</taxon>
        <taxon>Desulfomicrobiaceae</taxon>
        <taxon>Desulfomicrobium</taxon>
    </lineage>
</organism>
<comment type="caution">
    <text evidence="3">The sequence shown here is derived from an EMBL/GenBank/DDBJ whole genome shotgun (WGS) entry which is preliminary data.</text>
</comment>
<dbReference type="NCBIfam" id="NF045780">
    <property type="entry name" value="TrlF_fam_ATP"/>
    <property type="match status" value="1"/>
</dbReference>
<dbReference type="Proteomes" id="UP000639010">
    <property type="component" value="Unassembled WGS sequence"/>
</dbReference>
<evidence type="ECO:0000313" key="3">
    <source>
        <dbReference type="EMBL" id="MBE1426122.1"/>
    </source>
</evidence>
<accession>A0ABR9H6I0</accession>
<dbReference type="InterPro" id="IPR016195">
    <property type="entry name" value="Pol/histidinol_Pase-like"/>
</dbReference>
<keyword evidence="1" id="KW-0175">Coiled coil</keyword>
<dbReference type="PANTHER" id="PTHR32182:SF22">
    <property type="entry name" value="ATP-DEPENDENT ENDONUCLEASE, OLD FAMILY-RELATED"/>
    <property type="match status" value="1"/>
</dbReference>
<dbReference type="SUPFAM" id="SSF52540">
    <property type="entry name" value="P-loop containing nucleoside triphosphate hydrolases"/>
    <property type="match status" value="1"/>
</dbReference>
<dbReference type="InterPro" id="IPR054787">
    <property type="entry name" value="TrlF_ATPase"/>
</dbReference>
<name>A0ABR9H6I0_9BACT</name>
<evidence type="ECO:0000259" key="2">
    <source>
        <dbReference type="Pfam" id="PF13476"/>
    </source>
</evidence>